<evidence type="ECO:0000259" key="5">
    <source>
        <dbReference type="PROSITE" id="PS50893"/>
    </source>
</evidence>
<evidence type="ECO:0000256" key="2">
    <source>
        <dbReference type="ARBA" id="ARBA00022737"/>
    </source>
</evidence>
<dbReference type="GO" id="GO:0016887">
    <property type="term" value="F:ATP hydrolysis activity"/>
    <property type="evidence" value="ECO:0007669"/>
    <property type="project" value="InterPro"/>
</dbReference>
<gene>
    <name evidence="6" type="ORF">SAMN05216279_101254</name>
</gene>
<proteinExistence type="predicted"/>
<accession>A0A1G5M652</accession>
<dbReference type="RefSeq" id="WP_074582729.1">
    <property type="nucleotide sequence ID" value="NZ_FMWB01000001.1"/>
</dbReference>
<dbReference type="GO" id="GO:0005524">
    <property type="term" value="F:ATP binding"/>
    <property type="evidence" value="ECO:0007669"/>
    <property type="project" value="UniProtKB-KW"/>
</dbReference>
<dbReference type="InterPro" id="IPR050107">
    <property type="entry name" value="ABC_carbohydrate_import_ATPase"/>
</dbReference>
<keyword evidence="1" id="KW-0813">Transport</keyword>
<name>A0A1G5M652_9PSED</name>
<dbReference type="Gene3D" id="3.40.50.300">
    <property type="entry name" value="P-loop containing nucleotide triphosphate hydrolases"/>
    <property type="match status" value="2"/>
</dbReference>
<evidence type="ECO:0000313" key="6">
    <source>
        <dbReference type="EMBL" id="SCZ20677.1"/>
    </source>
</evidence>
<evidence type="ECO:0000313" key="7">
    <source>
        <dbReference type="Proteomes" id="UP000183046"/>
    </source>
</evidence>
<dbReference type="CDD" id="cd03215">
    <property type="entry name" value="ABC_Carb_Monos_II"/>
    <property type="match status" value="1"/>
</dbReference>
<dbReference type="InterPro" id="IPR003439">
    <property type="entry name" value="ABC_transporter-like_ATP-bd"/>
</dbReference>
<keyword evidence="3" id="KW-0547">Nucleotide-binding</keyword>
<sequence length="512" mass="55864">MSRAILELQGISRRYGATRALDGVDLTLRAGEIHGLIGENGAGKSTLIKVLGGLVTPDTGALRLHGEVLTGVGPRELARRGIAIIHQERLLPPNFTLAEALFFGQERRLGPLLDRRGQERAAERLLAERFGLDCRARTRVAELSSAEQQLLQISRALLGTPEVLVLDEPTVALAHGEVERLLTLLRQLRDQGLALLYVSHYLQEVERLCDRATVLRGGRVVAEVTPSVTPAAAMARLMINRDLGEAYPKARTAPGEVLLETRRLGRPGAFAEVDLQVRRGEVVGIAGLVGSGAKELLKTLFGLLPVAEGELLLDGRPHRFASPRAAVRAGLALLPENRRQQGVALDLTVTENLTLAALERFSWFGLRRPGAERQAALRLREALDIRTPDLETPVRHLSGGNQQKVALGKWLARDARLYLLDEPSVGIDLAARAELYRQVARLVEQGAGVLILSVDLPELLNLCDRIHVMHRGRLLPARPAAELTAEELLAAATGAREWPARQHRRADLGLPS</sequence>
<dbReference type="InterPro" id="IPR003593">
    <property type="entry name" value="AAA+_ATPase"/>
</dbReference>
<evidence type="ECO:0000256" key="4">
    <source>
        <dbReference type="ARBA" id="ARBA00022840"/>
    </source>
</evidence>
<evidence type="ECO:0000256" key="3">
    <source>
        <dbReference type="ARBA" id="ARBA00022741"/>
    </source>
</evidence>
<keyword evidence="2" id="KW-0677">Repeat</keyword>
<dbReference type="SMART" id="SM00382">
    <property type="entry name" value="AAA"/>
    <property type="match status" value="2"/>
</dbReference>
<dbReference type="SUPFAM" id="SSF52540">
    <property type="entry name" value="P-loop containing nucleoside triphosphate hydrolases"/>
    <property type="match status" value="2"/>
</dbReference>
<dbReference type="PROSITE" id="PS00211">
    <property type="entry name" value="ABC_TRANSPORTER_1"/>
    <property type="match status" value="1"/>
</dbReference>
<dbReference type="OrthoDB" id="9776369at2"/>
<dbReference type="InterPro" id="IPR017871">
    <property type="entry name" value="ABC_transporter-like_CS"/>
</dbReference>
<feature type="domain" description="ABC transporter" evidence="5">
    <location>
        <begin position="253"/>
        <end position="496"/>
    </location>
</feature>
<dbReference type="AlphaFoldDB" id="A0A1G5M652"/>
<dbReference type="CDD" id="cd03216">
    <property type="entry name" value="ABC_Carb_Monos_I"/>
    <property type="match status" value="1"/>
</dbReference>
<protein>
    <submittedName>
        <fullName evidence="6">Ribose transport system ATP-binding protein</fullName>
    </submittedName>
</protein>
<evidence type="ECO:0000256" key="1">
    <source>
        <dbReference type="ARBA" id="ARBA00022448"/>
    </source>
</evidence>
<feature type="domain" description="ABC transporter" evidence="5">
    <location>
        <begin position="6"/>
        <end position="242"/>
    </location>
</feature>
<dbReference type="Proteomes" id="UP000183046">
    <property type="component" value="Unassembled WGS sequence"/>
</dbReference>
<organism evidence="6 7">
    <name type="scientific">Pseudomonas oryzihabitans</name>
    <dbReference type="NCBI Taxonomy" id="47885"/>
    <lineage>
        <taxon>Bacteria</taxon>
        <taxon>Pseudomonadati</taxon>
        <taxon>Pseudomonadota</taxon>
        <taxon>Gammaproteobacteria</taxon>
        <taxon>Pseudomonadales</taxon>
        <taxon>Pseudomonadaceae</taxon>
        <taxon>Pseudomonas</taxon>
    </lineage>
</organism>
<keyword evidence="4 6" id="KW-0067">ATP-binding</keyword>
<comment type="caution">
    <text evidence="6">The sequence shown here is derived from an EMBL/GenBank/DDBJ whole genome shotgun (WGS) entry which is preliminary data.</text>
</comment>
<dbReference type="Pfam" id="PF00005">
    <property type="entry name" value="ABC_tran"/>
    <property type="match status" value="2"/>
</dbReference>
<dbReference type="InterPro" id="IPR027417">
    <property type="entry name" value="P-loop_NTPase"/>
</dbReference>
<dbReference type="PANTHER" id="PTHR43790">
    <property type="entry name" value="CARBOHYDRATE TRANSPORT ATP-BINDING PROTEIN MG119-RELATED"/>
    <property type="match status" value="1"/>
</dbReference>
<reference evidence="7" key="1">
    <citation type="submission" date="2016-10" db="EMBL/GenBank/DDBJ databases">
        <authorList>
            <person name="de Groot N.N."/>
        </authorList>
    </citation>
    <scope>NUCLEOTIDE SEQUENCE [LARGE SCALE GENOMIC DNA]</scope>
    <source>
        <strain evidence="7">DSM 15758</strain>
    </source>
</reference>
<dbReference type="EMBL" id="FMWB01000001">
    <property type="protein sequence ID" value="SCZ20677.1"/>
    <property type="molecule type" value="Genomic_DNA"/>
</dbReference>
<dbReference type="PANTHER" id="PTHR43790:SF9">
    <property type="entry name" value="GALACTOFURANOSE TRANSPORTER ATP-BINDING PROTEIN YTFR"/>
    <property type="match status" value="1"/>
</dbReference>
<dbReference type="PROSITE" id="PS50893">
    <property type="entry name" value="ABC_TRANSPORTER_2"/>
    <property type="match status" value="2"/>
</dbReference>